<gene>
    <name evidence="6" type="ORF">DF183_13150</name>
</gene>
<dbReference type="Gene3D" id="3.40.190.290">
    <property type="match status" value="1"/>
</dbReference>
<evidence type="ECO:0000256" key="1">
    <source>
        <dbReference type="ARBA" id="ARBA00009437"/>
    </source>
</evidence>
<proteinExistence type="inferred from homology"/>
<reference evidence="6 7" key="1">
    <citation type="submission" date="2018-05" db="EMBL/GenBank/DDBJ databases">
        <title>Genome Sequence of an Efficient Indole-Degrading Bacterium, Alcaligenes sp.YBY.</title>
        <authorList>
            <person name="Yang B."/>
        </authorList>
    </citation>
    <scope>NUCLEOTIDE SEQUENCE [LARGE SCALE GENOMIC DNA]</scope>
    <source>
        <strain evidence="6 7">YBY</strain>
    </source>
</reference>
<dbReference type="GO" id="GO:0005829">
    <property type="term" value="C:cytosol"/>
    <property type="evidence" value="ECO:0007669"/>
    <property type="project" value="TreeGrafter"/>
</dbReference>
<dbReference type="InterPro" id="IPR036390">
    <property type="entry name" value="WH_DNA-bd_sf"/>
</dbReference>
<dbReference type="PANTHER" id="PTHR30419:SF8">
    <property type="entry name" value="NITROGEN ASSIMILATION TRANSCRIPTIONAL ACTIVATOR-RELATED"/>
    <property type="match status" value="1"/>
</dbReference>
<name>A0A2U2BJB4_ALCFA</name>
<dbReference type="GO" id="GO:0003700">
    <property type="term" value="F:DNA-binding transcription factor activity"/>
    <property type="evidence" value="ECO:0007669"/>
    <property type="project" value="InterPro"/>
</dbReference>
<dbReference type="EMBL" id="QEXO01000003">
    <property type="protein sequence ID" value="PWE14091.1"/>
    <property type="molecule type" value="Genomic_DNA"/>
</dbReference>
<protein>
    <submittedName>
        <fullName evidence="6">LysR family transcriptional regulator</fullName>
    </submittedName>
</protein>
<keyword evidence="3" id="KW-0238">DNA-binding</keyword>
<sequence length="289" mass="33025">MHHYHKWLRSFYAVAYTGGFTSAARYLSIGQPTVSEQVRALEQRFDVELFYRSGNQLELSAAGEQLYEITKPLFDLEEEAVQLLESFKQRKSGLLRIGAVSPPIAMDLVFKLGESQPDIEFRTYFSSASKVLEKLYDFDVDVAMLAHPKADSSLHTRLYQRYPVVAVVPEDHPWCTQEKVNLEQLSQEPVILREVGSRTRQTVEEGCARHQVSINCVMELNSREAIVHAIMKGVGIGFVSAPEYVDTPGTRAIRFEQHPFYIDYYLCCLELRKERPLISDLFKGFETSS</sequence>
<dbReference type="PROSITE" id="PS50931">
    <property type="entry name" value="HTH_LYSR"/>
    <property type="match status" value="1"/>
</dbReference>
<accession>A0A2U2BJB4</accession>
<evidence type="ECO:0000256" key="2">
    <source>
        <dbReference type="ARBA" id="ARBA00023015"/>
    </source>
</evidence>
<dbReference type="RefSeq" id="WP_109089289.1">
    <property type="nucleotide sequence ID" value="NZ_QEXO01000003.1"/>
</dbReference>
<dbReference type="Proteomes" id="UP000245216">
    <property type="component" value="Unassembled WGS sequence"/>
</dbReference>
<dbReference type="GO" id="GO:0003677">
    <property type="term" value="F:DNA binding"/>
    <property type="evidence" value="ECO:0007669"/>
    <property type="project" value="UniProtKB-KW"/>
</dbReference>
<evidence type="ECO:0000256" key="4">
    <source>
        <dbReference type="ARBA" id="ARBA00023163"/>
    </source>
</evidence>
<dbReference type="InterPro" id="IPR000847">
    <property type="entry name" value="LysR_HTH_N"/>
</dbReference>
<dbReference type="SUPFAM" id="SSF46785">
    <property type="entry name" value="Winged helix' DNA-binding domain"/>
    <property type="match status" value="1"/>
</dbReference>
<comment type="caution">
    <text evidence="6">The sequence shown here is derived from an EMBL/GenBank/DDBJ whole genome shotgun (WGS) entry which is preliminary data.</text>
</comment>
<dbReference type="PRINTS" id="PR00039">
    <property type="entry name" value="HTHLYSR"/>
</dbReference>
<evidence type="ECO:0000259" key="5">
    <source>
        <dbReference type="PROSITE" id="PS50931"/>
    </source>
</evidence>
<dbReference type="InterPro" id="IPR036388">
    <property type="entry name" value="WH-like_DNA-bd_sf"/>
</dbReference>
<reference evidence="6 7" key="2">
    <citation type="submission" date="2018-05" db="EMBL/GenBank/DDBJ databases">
        <authorList>
            <person name="Lanie J.A."/>
            <person name="Ng W.-L."/>
            <person name="Kazmierczak K.M."/>
            <person name="Andrzejewski T.M."/>
            <person name="Davidsen T.M."/>
            <person name="Wayne K.J."/>
            <person name="Tettelin H."/>
            <person name="Glass J.I."/>
            <person name="Rusch D."/>
            <person name="Podicherti R."/>
            <person name="Tsui H.-C.T."/>
            <person name="Winkler M.E."/>
        </authorList>
    </citation>
    <scope>NUCLEOTIDE SEQUENCE [LARGE SCALE GENOMIC DNA]</scope>
    <source>
        <strain evidence="6 7">YBY</strain>
    </source>
</reference>
<dbReference type="SUPFAM" id="SSF53850">
    <property type="entry name" value="Periplasmic binding protein-like II"/>
    <property type="match status" value="1"/>
</dbReference>
<keyword evidence="2" id="KW-0805">Transcription regulation</keyword>
<dbReference type="Pfam" id="PF00126">
    <property type="entry name" value="HTH_1"/>
    <property type="match status" value="1"/>
</dbReference>
<comment type="similarity">
    <text evidence="1">Belongs to the LysR transcriptional regulatory family.</text>
</comment>
<evidence type="ECO:0000313" key="6">
    <source>
        <dbReference type="EMBL" id="PWE14091.1"/>
    </source>
</evidence>
<dbReference type="Gene3D" id="1.10.10.10">
    <property type="entry name" value="Winged helix-like DNA-binding domain superfamily/Winged helix DNA-binding domain"/>
    <property type="match status" value="1"/>
</dbReference>
<dbReference type="CDD" id="cd05466">
    <property type="entry name" value="PBP2_LTTR_substrate"/>
    <property type="match status" value="1"/>
</dbReference>
<evidence type="ECO:0000256" key="3">
    <source>
        <dbReference type="ARBA" id="ARBA00023125"/>
    </source>
</evidence>
<dbReference type="PANTHER" id="PTHR30419">
    <property type="entry name" value="HTH-TYPE TRANSCRIPTIONAL REGULATOR YBHD"/>
    <property type="match status" value="1"/>
</dbReference>
<dbReference type="InterPro" id="IPR005119">
    <property type="entry name" value="LysR_subst-bd"/>
</dbReference>
<dbReference type="InterPro" id="IPR050950">
    <property type="entry name" value="HTH-type_LysR_regulators"/>
</dbReference>
<evidence type="ECO:0000313" key="7">
    <source>
        <dbReference type="Proteomes" id="UP000245216"/>
    </source>
</evidence>
<keyword evidence="4" id="KW-0804">Transcription</keyword>
<feature type="domain" description="HTH lysR-type" evidence="5">
    <location>
        <begin position="6"/>
        <end position="60"/>
    </location>
</feature>
<dbReference type="Pfam" id="PF03466">
    <property type="entry name" value="LysR_substrate"/>
    <property type="match status" value="1"/>
</dbReference>
<dbReference type="AlphaFoldDB" id="A0A2U2BJB4"/>
<organism evidence="6 7">
    <name type="scientific">Alcaligenes faecalis</name>
    <dbReference type="NCBI Taxonomy" id="511"/>
    <lineage>
        <taxon>Bacteria</taxon>
        <taxon>Pseudomonadati</taxon>
        <taxon>Pseudomonadota</taxon>
        <taxon>Betaproteobacteria</taxon>
        <taxon>Burkholderiales</taxon>
        <taxon>Alcaligenaceae</taxon>
        <taxon>Alcaligenes</taxon>
    </lineage>
</organism>